<protein>
    <submittedName>
        <fullName evidence="2">SHOCT domain-containing protein</fullName>
    </submittedName>
</protein>
<feature type="region of interest" description="Disordered" evidence="1">
    <location>
        <begin position="13"/>
        <end position="32"/>
    </location>
</feature>
<proteinExistence type="predicted"/>
<accession>A0ABT0J8Y5</accession>
<comment type="caution">
    <text evidence="2">The sequence shown here is derived from an EMBL/GenBank/DDBJ whole genome shotgun (WGS) entry which is preliminary data.</text>
</comment>
<dbReference type="EMBL" id="JALQCY010000008">
    <property type="protein sequence ID" value="MCK9795955.1"/>
    <property type="molecule type" value="Genomic_DNA"/>
</dbReference>
<sequence>MFEKFSEKLKATQQEWQTAKDDRARDHAGRAEAAGRLVTSGAFGTTTVELYEGGYARIALPGRDATAVSTISKKTPYEKLLSATFTGPESEWQPVAQPPAGGIEGAVGQVVTAVFKGSSAAMKTTIPGLAATGVSHLAKSMTYKATLTIVTDKAIHTITNVVSNSVGVKIPKADHIEAGRVLAATAAQILGLTTPGPAAEAQTPDPLSAPASQTVSDRLRELVVLHSEGVLGDDEFATAKARLLSEF</sequence>
<feature type="compositionally biased region" description="Basic and acidic residues" evidence="1">
    <location>
        <begin position="18"/>
        <end position="30"/>
    </location>
</feature>
<name>A0ABT0J8Y5_9MICO</name>
<dbReference type="RefSeq" id="WP_416345812.1">
    <property type="nucleotide sequence ID" value="NZ_JALQCY010000008.1"/>
</dbReference>
<dbReference type="Proteomes" id="UP001651050">
    <property type="component" value="Unassembled WGS sequence"/>
</dbReference>
<gene>
    <name evidence="2" type="ORF">M1843_19595</name>
</gene>
<evidence type="ECO:0000313" key="2">
    <source>
        <dbReference type="EMBL" id="MCK9795955.1"/>
    </source>
</evidence>
<organism evidence="2 3">
    <name type="scientific">Isoptericola peretonis</name>
    <dbReference type="NCBI Taxonomy" id="2918523"/>
    <lineage>
        <taxon>Bacteria</taxon>
        <taxon>Bacillati</taxon>
        <taxon>Actinomycetota</taxon>
        <taxon>Actinomycetes</taxon>
        <taxon>Micrococcales</taxon>
        <taxon>Promicromonosporaceae</taxon>
        <taxon>Isoptericola</taxon>
    </lineage>
</organism>
<evidence type="ECO:0000256" key="1">
    <source>
        <dbReference type="SAM" id="MobiDB-lite"/>
    </source>
</evidence>
<evidence type="ECO:0000313" key="3">
    <source>
        <dbReference type="Proteomes" id="UP001651050"/>
    </source>
</evidence>
<keyword evidence="3" id="KW-1185">Reference proteome</keyword>
<reference evidence="2 3" key="1">
    <citation type="submission" date="2022-02" db="EMBL/GenBank/DDBJ databases">
        <title>The car tank lid bacteriome: a reservoir of bacteria with potential in bioremediation of fuel.</title>
        <authorList>
            <person name="Vidal-Verdu A."/>
            <person name="Gomez-Martinez D."/>
            <person name="Latorre-Perez A."/>
            <person name="Pereto J."/>
            <person name="Porcar M."/>
        </authorList>
    </citation>
    <scope>NUCLEOTIDE SEQUENCE [LARGE SCALE GENOMIC DNA]</scope>
    <source>
        <strain evidence="2 3">4D.3</strain>
    </source>
</reference>